<dbReference type="EMBL" id="MU267683">
    <property type="protein sequence ID" value="KAH7911282.1"/>
    <property type="molecule type" value="Genomic_DNA"/>
</dbReference>
<protein>
    <submittedName>
        <fullName evidence="1">Uncharacterized protein</fullName>
    </submittedName>
</protein>
<keyword evidence="2" id="KW-1185">Reference proteome</keyword>
<sequence>PREGNKPQPLGDFGLLFMTTTITICLLYLLWRRASSLRTVVSHQLKTWTRQEGTIRLSEDDGPPATEFLTDADDEDVGRTDDEPLAQGMERLRAPGKSSPPVPPSSSLHTVI</sequence>
<evidence type="ECO:0000313" key="2">
    <source>
        <dbReference type="Proteomes" id="UP000790377"/>
    </source>
</evidence>
<gene>
    <name evidence="1" type="ORF">BJ138DRAFT_1006937</name>
</gene>
<proteinExistence type="predicted"/>
<dbReference type="Proteomes" id="UP000790377">
    <property type="component" value="Unassembled WGS sequence"/>
</dbReference>
<organism evidence="1 2">
    <name type="scientific">Hygrophoropsis aurantiaca</name>
    <dbReference type="NCBI Taxonomy" id="72124"/>
    <lineage>
        <taxon>Eukaryota</taxon>
        <taxon>Fungi</taxon>
        <taxon>Dikarya</taxon>
        <taxon>Basidiomycota</taxon>
        <taxon>Agaricomycotina</taxon>
        <taxon>Agaricomycetes</taxon>
        <taxon>Agaricomycetidae</taxon>
        <taxon>Boletales</taxon>
        <taxon>Coniophorineae</taxon>
        <taxon>Hygrophoropsidaceae</taxon>
        <taxon>Hygrophoropsis</taxon>
    </lineage>
</organism>
<reference evidence="1" key="1">
    <citation type="journal article" date="2021" name="New Phytol.">
        <title>Evolutionary innovations through gain and loss of genes in the ectomycorrhizal Boletales.</title>
        <authorList>
            <person name="Wu G."/>
            <person name="Miyauchi S."/>
            <person name="Morin E."/>
            <person name="Kuo A."/>
            <person name="Drula E."/>
            <person name="Varga T."/>
            <person name="Kohler A."/>
            <person name="Feng B."/>
            <person name="Cao Y."/>
            <person name="Lipzen A."/>
            <person name="Daum C."/>
            <person name="Hundley H."/>
            <person name="Pangilinan J."/>
            <person name="Johnson J."/>
            <person name="Barry K."/>
            <person name="LaButti K."/>
            <person name="Ng V."/>
            <person name="Ahrendt S."/>
            <person name="Min B."/>
            <person name="Choi I.G."/>
            <person name="Park H."/>
            <person name="Plett J.M."/>
            <person name="Magnuson J."/>
            <person name="Spatafora J.W."/>
            <person name="Nagy L.G."/>
            <person name="Henrissat B."/>
            <person name="Grigoriev I.V."/>
            <person name="Yang Z.L."/>
            <person name="Xu J."/>
            <person name="Martin F.M."/>
        </authorList>
    </citation>
    <scope>NUCLEOTIDE SEQUENCE</scope>
    <source>
        <strain evidence="1">ATCC 28755</strain>
    </source>
</reference>
<evidence type="ECO:0000313" key="1">
    <source>
        <dbReference type="EMBL" id="KAH7911282.1"/>
    </source>
</evidence>
<accession>A0ACB8AFI4</accession>
<name>A0ACB8AFI4_9AGAM</name>
<feature type="non-terminal residue" evidence="1">
    <location>
        <position position="1"/>
    </location>
</feature>
<comment type="caution">
    <text evidence="1">The sequence shown here is derived from an EMBL/GenBank/DDBJ whole genome shotgun (WGS) entry which is preliminary data.</text>
</comment>